<dbReference type="InterPro" id="IPR020471">
    <property type="entry name" value="AKR"/>
</dbReference>
<dbReference type="RefSeq" id="WP_270884641.1">
    <property type="nucleotide sequence ID" value="NZ_JAQFVF010000075.1"/>
</dbReference>
<dbReference type="Proteomes" id="UP001596044">
    <property type="component" value="Unassembled WGS sequence"/>
</dbReference>
<dbReference type="InterPro" id="IPR023210">
    <property type="entry name" value="NADP_OxRdtase_dom"/>
</dbReference>
<gene>
    <name evidence="2" type="ORF">ACFPOG_12090</name>
</gene>
<organism evidence="2 3">
    <name type="scientific">Paenibacillus aestuarii</name>
    <dbReference type="NCBI Taxonomy" id="516965"/>
    <lineage>
        <taxon>Bacteria</taxon>
        <taxon>Bacillati</taxon>
        <taxon>Bacillota</taxon>
        <taxon>Bacilli</taxon>
        <taxon>Bacillales</taxon>
        <taxon>Paenibacillaceae</taxon>
        <taxon>Paenibacillus</taxon>
    </lineage>
</organism>
<comment type="caution">
    <text evidence="2">The sequence shown here is derived from an EMBL/GenBank/DDBJ whole genome shotgun (WGS) entry which is preliminary data.</text>
</comment>
<dbReference type="InterPro" id="IPR036812">
    <property type="entry name" value="NAD(P)_OxRdtase_dom_sf"/>
</dbReference>
<evidence type="ECO:0000313" key="3">
    <source>
        <dbReference type="Proteomes" id="UP001596044"/>
    </source>
</evidence>
<proteinExistence type="predicted"/>
<accession>A0ABW0K6L5</accession>
<dbReference type="PANTHER" id="PTHR42686">
    <property type="entry name" value="GH17980P-RELATED"/>
    <property type="match status" value="1"/>
</dbReference>
<evidence type="ECO:0000313" key="2">
    <source>
        <dbReference type="EMBL" id="MFC5449010.1"/>
    </source>
</evidence>
<feature type="domain" description="NADP-dependent oxidoreductase" evidence="1">
    <location>
        <begin position="12"/>
        <end position="83"/>
    </location>
</feature>
<dbReference type="SUPFAM" id="SSF51430">
    <property type="entry name" value="NAD(P)-linked oxidoreductase"/>
    <property type="match status" value="1"/>
</dbReference>
<reference evidence="3" key="1">
    <citation type="journal article" date="2019" name="Int. J. Syst. Evol. Microbiol.">
        <title>The Global Catalogue of Microorganisms (GCM) 10K type strain sequencing project: providing services to taxonomists for standard genome sequencing and annotation.</title>
        <authorList>
            <consortium name="The Broad Institute Genomics Platform"/>
            <consortium name="The Broad Institute Genome Sequencing Center for Infectious Disease"/>
            <person name="Wu L."/>
            <person name="Ma J."/>
        </authorList>
    </citation>
    <scope>NUCLEOTIDE SEQUENCE [LARGE SCALE GENOMIC DNA]</scope>
    <source>
        <strain evidence="3">KACC 11904</strain>
    </source>
</reference>
<name>A0ABW0K6L5_9BACL</name>
<protein>
    <submittedName>
        <fullName evidence="2">Aldo/keto reductase</fullName>
    </submittedName>
</protein>
<sequence length="103" mass="11205">MKDQRNGLELSRIGLGCGHMSNVNEAVKSACIAAIHAAFDSGINHLNTADFYGAGRSEMVIADALKGYKRDDYFLSLKFGALKNDLFNRSGDYLLGGDKMTLK</sequence>
<dbReference type="Pfam" id="PF00248">
    <property type="entry name" value="Aldo_ket_red"/>
    <property type="match status" value="1"/>
</dbReference>
<evidence type="ECO:0000259" key="1">
    <source>
        <dbReference type="Pfam" id="PF00248"/>
    </source>
</evidence>
<dbReference type="Gene3D" id="3.20.20.100">
    <property type="entry name" value="NADP-dependent oxidoreductase domain"/>
    <property type="match status" value="1"/>
</dbReference>
<dbReference type="EMBL" id="JBHSMJ010000014">
    <property type="protein sequence ID" value="MFC5449010.1"/>
    <property type="molecule type" value="Genomic_DNA"/>
</dbReference>
<keyword evidence="3" id="KW-1185">Reference proteome</keyword>
<dbReference type="PANTHER" id="PTHR42686:SF1">
    <property type="entry name" value="GH17980P-RELATED"/>
    <property type="match status" value="1"/>
</dbReference>